<dbReference type="InterPro" id="IPR030934">
    <property type="entry name" value="Intein_C"/>
</dbReference>
<dbReference type="PANTHER" id="PTHR32305">
    <property type="match status" value="1"/>
</dbReference>
<name>A0ABN1UVD3_9ACTN</name>
<feature type="region of interest" description="Disordered" evidence="2">
    <location>
        <begin position="1035"/>
        <end position="1111"/>
    </location>
</feature>
<dbReference type="Gene3D" id="2.60.40.10">
    <property type="entry name" value="Immunoglobulins"/>
    <property type="match status" value="2"/>
</dbReference>
<feature type="compositionally biased region" description="Basic and acidic residues" evidence="2">
    <location>
        <begin position="1051"/>
        <end position="1061"/>
    </location>
</feature>
<keyword evidence="3" id="KW-0732">Signal</keyword>
<dbReference type="Proteomes" id="UP001501371">
    <property type="component" value="Unassembled WGS sequence"/>
</dbReference>
<dbReference type="InterPro" id="IPR006530">
    <property type="entry name" value="YD"/>
</dbReference>
<dbReference type="Gene3D" id="2.170.16.10">
    <property type="entry name" value="Hedgehog/Intein (Hint) domain"/>
    <property type="match status" value="1"/>
</dbReference>
<feature type="chain" id="PRO_5047276925" description="Intein C-terminal splicing domain-containing protein" evidence="3">
    <location>
        <begin position="20"/>
        <end position="2638"/>
    </location>
</feature>
<dbReference type="EMBL" id="BAAAKV010000024">
    <property type="protein sequence ID" value="GAA1170769.1"/>
    <property type="molecule type" value="Genomic_DNA"/>
</dbReference>
<feature type="compositionally biased region" description="Low complexity" evidence="2">
    <location>
        <begin position="297"/>
        <end position="306"/>
    </location>
</feature>
<dbReference type="InterPro" id="IPR002909">
    <property type="entry name" value="IPT_dom"/>
</dbReference>
<proteinExistence type="predicted"/>
<dbReference type="Gene3D" id="2.180.10.10">
    <property type="entry name" value="RHS repeat-associated core"/>
    <property type="match status" value="3"/>
</dbReference>
<evidence type="ECO:0008006" key="8">
    <source>
        <dbReference type="Google" id="ProtNLM"/>
    </source>
</evidence>
<dbReference type="PRINTS" id="PR00394">
    <property type="entry name" value="RHSPROTEIN"/>
</dbReference>
<feature type="region of interest" description="Disordered" evidence="2">
    <location>
        <begin position="283"/>
        <end position="306"/>
    </location>
</feature>
<dbReference type="SMART" id="SM00306">
    <property type="entry name" value="HintN"/>
    <property type="match status" value="1"/>
</dbReference>
<dbReference type="Pfam" id="PF14431">
    <property type="entry name" value="YwqJ-deaminase"/>
    <property type="match status" value="1"/>
</dbReference>
<reference evidence="6 7" key="1">
    <citation type="journal article" date="2019" name="Int. J. Syst. Evol. Microbiol.">
        <title>The Global Catalogue of Microorganisms (GCM) 10K type strain sequencing project: providing services to taxonomists for standard genome sequencing and annotation.</title>
        <authorList>
            <consortium name="The Broad Institute Genomics Platform"/>
            <consortium name="The Broad Institute Genome Sequencing Center for Infectious Disease"/>
            <person name="Wu L."/>
            <person name="Ma J."/>
        </authorList>
    </citation>
    <scope>NUCLEOTIDE SEQUENCE [LARGE SCALE GENOMIC DNA]</scope>
    <source>
        <strain evidence="6 7">JCM 12696</strain>
    </source>
</reference>
<evidence type="ECO:0000256" key="1">
    <source>
        <dbReference type="ARBA" id="ARBA00022737"/>
    </source>
</evidence>
<dbReference type="SUPFAM" id="SSF49464">
    <property type="entry name" value="Carboxypeptidase regulatory domain-like"/>
    <property type="match status" value="1"/>
</dbReference>
<protein>
    <recommendedName>
        <fullName evidence="8">Intein C-terminal splicing domain-containing protein</fullName>
    </recommendedName>
</protein>
<dbReference type="InterPro" id="IPR013783">
    <property type="entry name" value="Ig-like_fold"/>
</dbReference>
<dbReference type="NCBIfam" id="TIGR03696">
    <property type="entry name" value="Rhs_assc_core"/>
    <property type="match status" value="1"/>
</dbReference>
<dbReference type="SUPFAM" id="SSF51294">
    <property type="entry name" value="Hedgehog/intein (Hint) domain"/>
    <property type="match status" value="1"/>
</dbReference>
<gene>
    <name evidence="6" type="ORF">GCM10009654_29950</name>
</gene>
<dbReference type="NCBIfam" id="TIGR01643">
    <property type="entry name" value="YD_repeat_2x"/>
    <property type="match status" value="7"/>
</dbReference>
<dbReference type="Gene3D" id="2.60.120.380">
    <property type="match status" value="1"/>
</dbReference>
<dbReference type="InterPro" id="IPR008969">
    <property type="entry name" value="CarboxyPept-like_regulatory"/>
</dbReference>
<dbReference type="InterPro" id="IPR022385">
    <property type="entry name" value="Rhs_assc_core"/>
</dbReference>
<comment type="caution">
    <text evidence="6">The sequence shown here is derived from an EMBL/GenBank/DDBJ whole genome shotgun (WGS) entry which is preliminary data.</text>
</comment>
<evidence type="ECO:0000259" key="5">
    <source>
        <dbReference type="SMART" id="SM00429"/>
    </source>
</evidence>
<evidence type="ECO:0000259" key="4">
    <source>
        <dbReference type="SMART" id="SM00306"/>
    </source>
</evidence>
<dbReference type="Pfam" id="PF05593">
    <property type="entry name" value="RHS_repeat"/>
    <property type="match status" value="5"/>
</dbReference>
<feature type="region of interest" description="Disordered" evidence="2">
    <location>
        <begin position="19"/>
        <end position="64"/>
    </location>
</feature>
<dbReference type="InterPro" id="IPR003587">
    <property type="entry name" value="Hint_dom_N"/>
</dbReference>
<dbReference type="Pfam" id="PF07591">
    <property type="entry name" value="PT-HINT"/>
    <property type="match status" value="1"/>
</dbReference>
<dbReference type="SMART" id="SM00429">
    <property type="entry name" value="IPT"/>
    <property type="match status" value="2"/>
</dbReference>
<dbReference type="InterPro" id="IPR036844">
    <property type="entry name" value="Hint_dom_sf"/>
</dbReference>
<dbReference type="RefSeq" id="WP_344275849.1">
    <property type="nucleotide sequence ID" value="NZ_BAAAKV010000024.1"/>
</dbReference>
<dbReference type="InterPro" id="IPR025968">
    <property type="entry name" value="YwqJ_deaminase"/>
</dbReference>
<evidence type="ECO:0000256" key="3">
    <source>
        <dbReference type="SAM" id="SignalP"/>
    </source>
</evidence>
<dbReference type="InterPro" id="IPR056823">
    <property type="entry name" value="TEN-like_YD-shell"/>
</dbReference>
<keyword evidence="1" id="KW-0677">Repeat</keyword>
<dbReference type="InterPro" id="IPR014756">
    <property type="entry name" value="Ig_E-set"/>
</dbReference>
<feature type="signal peptide" evidence="3">
    <location>
        <begin position="1"/>
        <end position="19"/>
    </location>
</feature>
<evidence type="ECO:0000313" key="7">
    <source>
        <dbReference type="Proteomes" id="UP001501371"/>
    </source>
</evidence>
<feature type="domain" description="Hint" evidence="4">
    <location>
        <begin position="2360"/>
        <end position="2463"/>
    </location>
</feature>
<dbReference type="PROSITE" id="PS50817">
    <property type="entry name" value="INTEIN_N_TER"/>
    <property type="match status" value="1"/>
</dbReference>
<accession>A0ABN1UVD3</accession>
<dbReference type="CDD" id="cd00102">
    <property type="entry name" value="IPT"/>
    <property type="match status" value="1"/>
</dbReference>
<dbReference type="CDD" id="cd00081">
    <property type="entry name" value="Hint"/>
    <property type="match status" value="1"/>
</dbReference>
<dbReference type="InterPro" id="IPR050708">
    <property type="entry name" value="T6SS_VgrG/RHS"/>
</dbReference>
<dbReference type="InterPro" id="IPR045351">
    <property type="entry name" value="DUF6531"/>
</dbReference>
<dbReference type="Pfam" id="PF20148">
    <property type="entry name" value="DUF6531"/>
    <property type="match status" value="1"/>
</dbReference>
<organism evidence="6 7">
    <name type="scientific">Streptomyces hebeiensis</name>
    <dbReference type="NCBI Taxonomy" id="229486"/>
    <lineage>
        <taxon>Bacteria</taxon>
        <taxon>Bacillati</taxon>
        <taxon>Actinomycetota</taxon>
        <taxon>Actinomycetes</taxon>
        <taxon>Kitasatosporales</taxon>
        <taxon>Streptomycetaceae</taxon>
        <taxon>Streptomyces</taxon>
    </lineage>
</organism>
<feature type="domain" description="IPT/TIG" evidence="5">
    <location>
        <begin position="114"/>
        <end position="195"/>
    </location>
</feature>
<feature type="compositionally biased region" description="Low complexity" evidence="2">
    <location>
        <begin position="30"/>
        <end position="43"/>
    </location>
</feature>
<sequence length="2638" mass="274965">MTVGALTLALSIGLVPAQAAPAPQAPPAPASTAPAPQDSAPDPGARHAASQAGEAAPGPLARASAPAPAIRDGIYAYDAARRLVGVTDPDGETARYRYDEAGNRLGVDRFPSTDLSVLSLVPVRAAVGATVTLAGTGFATEAAANTVSFGGTTADVVSVSATRLKVKVPSAAGNGKVSVTTGGHTARSPESFALARPAPSLSAVAPMSGHAGTEVVLTGSGFGAAPADNVVRFGGGIVAEVVARSATALTVQVPAGAVSGPVEVSTPDGRATSDASFQVRAGTGDGVIETSEETSVTDETPPTVSVTTPGNQAQVLFEADAGDDLTFGFTESTFNAQATARLMDPQGKRLFSGAFSGAFADWEVTDVPVSGQYALIIDPGSGNIGSVKVTVSKPTVAALDLMGPTAEARITRVGQDHVFTFPGTLGDSLSLGIDAAALPDAVYARLYDPSGTKVDTVRVAAGKANGLDIDALTQSGEYTLELDPDNAALGAVKVTGSHYADAGVLTTTGPTAELALSRRGQDGRARFEGRAGQRVSLSATASGLGTSTRIEVRKPDGALLDSFSAPLSESAQWDSPALLATGTYTLVVHPGDGNATGTIALTLASPVALAPLTTSAAPTAVTVTRAGQNAETGFQAQAGANLSLGFTGNTFSEFIDVTVTAPSGAKVVDGANVSSGASATVPLAALPETGTYTVVLDAYRGAVGTLNLTLSADIQPTVTVDGAEQAVTPARAGQRVRARFTAPDSATLGLALTANTVTESTEIRLIGPDGKDSDTGTLVGRASAKSTESYYLTGLTVGARYTLVLEPSKAATGALTLWLSKPVNAGALSASTPSVTGKITRPGQQLEFTVNAAAGSGAAVVFDGTTFAKSSDVIHQAPGGTEEDLGSLSKSAFDADLRAPLAAGAHRLLVRPKEPVTGTTKATLLPDVNGGALTTSGIRKSVTIATAGQNAHYTFTGTKGQKLTLGLEKPPAAWQLSVFGPDSKWLVDGRTMSATAVSYALAVLPADGTYTLTVDPNSLKTGTYSLDLTPTVSARGAKTAADRAPTTADESADRASAEKHPPKASPAAPGAVPTGPDAWQPDRGSLSGHDWLTRRGPAPKAPPALRAPPGTTALTGRVLKLDGRPLPRVTVSVGVKSARTDARGRFLLSGIPVTATTLVVDGASADTERRRYGRFDIRVHPRAGRTVDLGFPVWMTPLDTRHTVRFGAPTKTEVVLKTPKIPGLEVRIPKGSVVRDDKGRPVTELGITAIPLDRSPFPLPDDGVVPVFFTVQPGGTYVFPRGARIIYPNYTREAPGTRVQFMDYDPKDKGWYVYGHGQVSADGRQVVPDAKTRVWAFHGAMFNIDDMLPWDDSWLKDAIDWLSGDPVELTTGMLTDSRTDLAVEDSRGSADITRTYWQGDSQKRAFGIGRDLSYNAFLHSKKNWEEVDLYLPGGGRTHFVRTSAGKGYTDAVFEPLDTPTAFRGAKIVWKGFSGGWEMTFRDGTVWVFPQYSPLKEIRDRHGNTVKLTRLDGKRGEITRISTPGGRWIALGYDTEHRVISARDNAGRTTSYTYDTAGRLATVTDPMGKVSRYTYDGTSNRVSTAVDARGITYMSNTFDANGRVKDQKLTEGATYAFDYALTGSGKGRVTAVNVTQPGGSVRRVEFDADGYGTSDTQAYGTSLARKTVYQRGPYHRIDAVTDPYRRRTELTYDTHGYVTSAKELAGTAQARSTGTVVYDGPYDQPTALTDPMGKTTTLRYDADGDLSMVTDPEGRVTTLTHTDDGQVDTVTDASGAVTSFTYEHGEPTEVRDAEGGTSEQFLDAAGRPTVMTDEAGARTTVAYDRLNQTREVTDPLGRTLTVEHDPNGNVTALTDARGNTTTWAYDNADRPASATDPLGAKAMFGYDPAGRLTKVTSRSGQVATSEYDLLGRAKNAKFGVDLAGQAESTTTYTYDAVDLLKSLSDTTSGTQSFTYDSYDRIRTVAGPTGTIGYDYDAADRRKEMTAAGTTTVYGYDTSGVLTSITADGRAVTFGLDEVGREKTASLPGGFTRTTDYDKTGTTKGIVFTRSGAAVGDLSYTRDERGLQTGLSGSLASVALPGAEDGAVYDKDNRLTSFNGRSFTYDDEGQLTSDGRRTYDWDARGRLKGLTETAGGGTGGGSGTFTYDPLGTRSATTLGGQTRKFLTDGSNPLVEQSGAGETTATVATSGLDQYLTRTENGKTQVYLTDALGTVVGLADPDGSIATRYTYDPYGAPTASGAESSNPYTFTGRENDGTGLLYYRSRYYDPETGRFISQDPIGYAGGANLYEYALSSPTTYTDPAGTNPMLIGCAVGGGLGGLIDWGSQRLSGRKVNWGQVGGAALMGCLEGALGARAPMCRVTNSFTADTPVLMADGTRKPIKDVRVGDKVAATDPETGESGPRAVTALIKGTGEKALVDIALDTGQGGKPAKITATEGHPFWVPDLGEWVEAGKLKPGQWLRTGAGTHIQVTAAHRRTAATTVYNLTVDGIHTYYALAGGTSVLVHNCGVTDAARREADTASAVRPSKARPAVAEALQLPNGKIYSSSSVRGTPPALHPIVQDILDAIPVTDRGVGHGSCGLAVCISQALVEGQNPTGSSAAAVIVRGAKDNPMHGLPVGPCDSCVALEDAFDLVFVTAR</sequence>
<dbReference type="InterPro" id="IPR006141">
    <property type="entry name" value="Intein_N"/>
</dbReference>
<dbReference type="PROSITE" id="PS50818">
    <property type="entry name" value="INTEIN_C_TER"/>
    <property type="match status" value="1"/>
</dbReference>
<evidence type="ECO:0000313" key="6">
    <source>
        <dbReference type="EMBL" id="GAA1170769.1"/>
    </source>
</evidence>
<dbReference type="Pfam" id="PF01833">
    <property type="entry name" value="TIG"/>
    <property type="match status" value="2"/>
</dbReference>
<dbReference type="Pfam" id="PF25023">
    <property type="entry name" value="TEN_YD-shell"/>
    <property type="match status" value="2"/>
</dbReference>
<dbReference type="PANTHER" id="PTHR32305:SF15">
    <property type="entry name" value="PROTEIN RHSA-RELATED"/>
    <property type="match status" value="1"/>
</dbReference>
<dbReference type="InterPro" id="IPR031325">
    <property type="entry name" value="RHS_repeat"/>
</dbReference>
<feature type="domain" description="IPT/TIG" evidence="5">
    <location>
        <begin position="198"/>
        <end position="280"/>
    </location>
</feature>
<keyword evidence="7" id="KW-1185">Reference proteome</keyword>
<evidence type="ECO:0000256" key="2">
    <source>
        <dbReference type="SAM" id="MobiDB-lite"/>
    </source>
</evidence>
<dbReference type="NCBIfam" id="TIGR01443">
    <property type="entry name" value="intein_Cterm"/>
    <property type="match status" value="1"/>
</dbReference>
<dbReference type="SUPFAM" id="SSF81296">
    <property type="entry name" value="E set domains"/>
    <property type="match status" value="2"/>
</dbReference>